<dbReference type="AlphaFoldDB" id="A0A7V3V0K2"/>
<gene>
    <name evidence="4" type="ORF">ENX16_06985</name>
</gene>
<reference evidence="4" key="1">
    <citation type="journal article" date="2020" name="mSystems">
        <title>Genome- and Community-Level Interaction Insights into Carbon Utilization and Element Cycling Functions of Hydrothermarchaeota in Hydrothermal Sediment.</title>
        <authorList>
            <person name="Zhou Z."/>
            <person name="Liu Y."/>
            <person name="Xu W."/>
            <person name="Pan J."/>
            <person name="Luo Z.H."/>
            <person name="Li M."/>
        </authorList>
    </citation>
    <scope>NUCLEOTIDE SEQUENCE [LARGE SCALE GENOMIC DNA]</scope>
    <source>
        <strain evidence="4">SpSt-914</strain>
    </source>
</reference>
<dbReference type="Pfam" id="PF00534">
    <property type="entry name" value="Glycos_transf_1"/>
    <property type="match status" value="1"/>
</dbReference>
<dbReference type="Gene3D" id="3.40.50.2000">
    <property type="entry name" value="Glycogen Phosphorylase B"/>
    <property type="match status" value="2"/>
</dbReference>
<comment type="caution">
    <text evidence="4">The sequence shown here is derived from an EMBL/GenBank/DDBJ whole genome shotgun (WGS) entry which is preliminary data.</text>
</comment>
<sequence length="366" mass="41039">MKLLVDASFHTGIKVGIARYIECMVKEMSSLCDVSILTTVPNVFSSVKCKTITIPAWTQSHRGRLLWQLTQLRKYCSTEYDLLFCPTPVAPPFCSIPVISVVHDLTPLIENAIHGPKFKASFLIALKSLKWADYVITDSNYTKQQLIWRRFFPANRIKTVYLGPAIYESYYGCDLGRHLQPYILYVGGHIPNKNVPRLIAAFSQLNLPTNLKLVIVGWGNPNQIGTTLATIKKNKITERVVLLPEISDQELSSLYHYCSIFVFPSLCEGFGLPVLEAMLHGATIACSYSSSLPEIAGNTAVYFDATKINTIRSALELLIDNITLSQELKHAARARAQLFSWKKAAQDVIRLAEKVILQRTHSGFRC</sequence>
<dbReference type="GO" id="GO:0016757">
    <property type="term" value="F:glycosyltransferase activity"/>
    <property type="evidence" value="ECO:0007669"/>
    <property type="project" value="InterPro"/>
</dbReference>
<organism evidence="4">
    <name type="scientific">candidate division WOR-3 bacterium</name>
    <dbReference type="NCBI Taxonomy" id="2052148"/>
    <lineage>
        <taxon>Bacteria</taxon>
        <taxon>Bacteria division WOR-3</taxon>
    </lineage>
</organism>
<keyword evidence="1 4" id="KW-0808">Transferase</keyword>
<name>A0A7V3V0K2_UNCW3</name>
<evidence type="ECO:0000313" key="4">
    <source>
        <dbReference type="EMBL" id="HGD13801.1"/>
    </source>
</evidence>
<dbReference type="PANTHER" id="PTHR46401:SF2">
    <property type="entry name" value="GLYCOSYLTRANSFERASE WBBK-RELATED"/>
    <property type="match status" value="1"/>
</dbReference>
<dbReference type="PANTHER" id="PTHR46401">
    <property type="entry name" value="GLYCOSYLTRANSFERASE WBBK-RELATED"/>
    <property type="match status" value="1"/>
</dbReference>
<dbReference type="Pfam" id="PF13439">
    <property type="entry name" value="Glyco_transf_4"/>
    <property type="match status" value="1"/>
</dbReference>
<dbReference type="CDD" id="cd03809">
    <property type="entry name" value="GT4_MtfB-like"/>
    <property type="match status" value="1"/>
</dbReference>
<evidence type="ECO:0000259" key="3">
    <source>
        <dbReference type="Pfam" id="PF13439"/>
    </source>
</evidence>
<proteinExistence type="predicted"/>
<protein>
    <submittedName>
        <fullName evidence="4">Glycosyltransferase family 1 protein</fullName>
    </submittedName>
</protein>
<dbReference type="GO" id="GO:0009103">
    <property type="term" value="P:lipopolysaccharide biosynthetic process"/>
    <property type="evidence" value="ECO:0007669"/>
    <property type="project" value="TreeGrafter"/>
</dbReference>
<evidence type="ECO:0000259" key="2">
    <source>
        <dbReference type="Pfam" id="PF00534"/>
    </source>
</evidence>
<evidence type="ECO:0000256" key="1">
    <source>
        <dbReference type="ARBA" id="ARBA00022679"/>
    </source>
</evidence>
<dbReference type="InterPro" id="IPR001296">
    <property type="entry name" value="Glyco_trans_1"/>
</dbReference>
<accession>A0A7V3V0K2</accession>
<dbReference type="SUPFAM" id="SSF53756">
    <property type="entry name" value="UDP-Glycosyltransferase/glycogen phosphorylase"/>
    <property type="match status" value="1"/>
</dbReference>
<dbReference type="EMBL" id="DTMZ01000177">
    <property type="protein sequence ID" value="HGD13801.1"/>
    <property type="molecule type" value="Genomic_DNA"/>
</dbReference>
<feature type="domain" description="Glycosyl transferase family 1" evidence="2">
    <location>
        <begin position="180"/>
        <end position="334"/>
    </location>
</feature>
<dbReference type="InterPro" id="IPR028098">
    <property type="entry name" value="Glyco_trans_4-like_N"/>
</dbReference>
<feature type="domain" description="Glycosyltransferase subfamily 4-like N-terminal" evidence="3">
    <location>
        <begin position="16"/>
        <end position="163"/>
    </location>
</feature>